<dbReference type="NCBIfam" id="NF001978">
    <property type="entry name" value="PRK00767.1"/>
    <property type="match status" value="1"/>
</dbReference>
<dbReference type="GO" id="GO:0045892">
    <property type="term" value="P:negative regulation of DNA-templated transcription"/>
    <property type="evidence" value="ECO:0007669"/>
    <property type="project" value="UniProtKB-UniRule"/>
</dbReference>
<keyword evidence="5 7" id="KW-0804">Transcription</keyword>
<organism evidence="10 11">
    <name type="scientific">Cognatishimia maritima</name>
    <dbReference type="NCBI Taxonomy" id="870908"/>
    <lineage>
        <taxon>Bacteria</taxon>
        <taxon>Pseudomonadati</taxon>
        <taxon>Pseudomonadota</taxon>
        <taxon>Alphaproteobacteria</taxon>
        <taxon>Rhodobacterales</taxon>
        <taxon>Paracoccaceae</taxon>
        <taxon>Cognatishimia</taxon>
    </lineage>
</organism>
<protein>
    <recommendedName>
        <fullName evidence="7">HTH-type transcriptional regulator BetI</fullName>
    </recommendedName>
</protein>
<dbReference type="GO" id="GO:0000976">
    <property type="term" value="F:transcription cis-regulatory region binding"/>
    <property type="evidence" value="ECO:0007669"/>
    <property type="project" value="TreeGrafter"/>
</dbReference>
<dbReference type="STRING" id="870908.SAMN04488044_1193"/>
<dbReference type="GO" id="GO:0003700">
    <property type="term" value="F:DNA-binding transcription factor activity"/>
    <property type="evidence" value="ECO:0007669"/>
    <property type="project" value="UniProtKB-UniRule"/>
</dbReference>
<evidence type="ECO:0000256" key="8">
    <source>
        <dbReference type="PROSITE-ProRule" id="PRU00335"/>
    </source>
</evidence>
<evidence type="ECO:0000256" key="5">
    <source>
        <dbReference type="ARBA" id="ARBA00023163"/>
    </source>
</evidence>
<evidence type="ECO:0000313" key="11">
    <source>
        <dbReference type="Proteomes" id="UP000184211"/>
    </source>
</evidence>
<dbReference type="Pfam" id="PF00440">
    <property type="entry name" value="TetR_N"/>
    <property type="match status" value="1"/>
</dbReference>
<dbReference type="HAMAP" id="MF_00768">
    <property type="entry name" value="HTH_type_BetI"/>
    <property type="match status" value="1"/>
</dbReference>
<dbReference type="InterPro" id="IPR001647">
    <property type="entry name" value="HTH_TetR"/>
</dbReference>
<dbReference type="InterPro" id="IPR036271">
    <property type="entry name" value="Tet_transcr_reg_TetR-rel_C_sf"/>
</dbReference>
<evidence type="ECO:0000256" key="2">
    <source>
        <dbReference type="ARBA" id="ARBA00022491"/>
    </source>
</evidence>
<evidence type="ECO:0000256" key="6">
    <source>
        <dbReference type="ARBA" id="ARBA00024936"/>
    </source>
</evidence>
<dbReference type="PROSITE" id="PS50977">
    <property type="entry name" value="HTH_TETR_2"/>
    <property type="match status" value="1"/>
</dbReference>
<dbReference type="GO" id="GO:0019285">
    <property type="term" value="P:glycine betaine biosynthetic process from choline"/>
    <property type="evidence" value="ECO:0007669"/>
    <property type="project" value="UniProtKB-UniRule"/>
</dbReference>
<dbReference type="AlphaFoldDB" id="A0A1M5L8V9"/>
<evidence type="ECO:0000259" key="9">
    <source>
        <dbReference type="PROSITE" id="PS50977"/>
    </source>
</evidence>
<dbReference type="EMBL" id="FQWM01000001">
    <property type="protein sequence ID" value="SHG61375.1"/>
    <property type="molecule type" value="Genomic_DNA"/>
</dbReference>
<keyword evidence="11" id="KW-1185">Reference proteome</keyword>
<feature type="domain" description="HTH tetR-type" evidence="9">
    <location>
        <begin position="3"/>
        <end position="63"/>
    </location>
</feature>
<feature type="DNA-binding region" description="H-T-H motif" evidence="7 8">
    <location>
        <begin position="26"/>
        <end position="45"/>
    </location>
</feature>
<dbReference type="SUPFAM" id="SSF46689">
    <property type="entry name" value="Homeodomain-like"/>
    <property type="match status" value="1"/>
</dbReference>
<accession>A0A1M5L8V9</accession>
<dbReference type="InterPro" id="IPR009057">
    <property type="entry name" value="Homeodomain-like_sf"/>
</dbReference>
<dbReference type="PANTHER" id="PTHR30055">
    <property type="entry name" value="HTH-TYPE TRANSCRIPTIONAL REGULATOR RUTR"/>
    <property type="match status" value="1"/>
</dbReference>
<comment type="pathway">
    <text evidence="1 7">Amine and polyamine biosynthesis; betaine biosynthesis via choline pathway [regulation].</text>
</comment>
<dbReference type="SUPFAM" id="SSF48498">
    <property type="entry name" value="Tetracyclin repressor-like, C-terminal domain"/>
    <property type="match status" value="1"/>
</dbReference>
<comment type="function">
    <text evidence="6">Repressor involved in the biosynthesis of the osmoprotectant glycine betaine. It represses transcription of the choline transporter BetT and the genes of BetAB involved in the synthesis of glycine betaine.</text>
</comment>
<evidence type="ECO:0000313" key="10">
    <source>
        <dbReference type="EMBL" id="SHG61375.1"/>
    </source>
</evidence>
<reference evidence="11" key="1">
    <citation type="submission" date="2016-11" db="EMBL/GenBank/DDBJ databases">
        <authorList>
            <person name="Varghese N."/>
            <person name="Submissions S."/>
        </authorList>
    </citation>
    <scope>NUCLEOTIDE SEQUENCE [LARGE SCALE GENOMIC DNA]</scope>
    <source>
        <strain evidence="11">DSM 28223</strain>
    </source>
</reference>
<evidence type="ECO:0000256" key="4">
    <source>
        <dbReference type="ARBA" id="ARBA00023125"/>
    </source>
</evidence>
<keyword evidence="2 7" id="KW-0678">Repressor</keyword>
<keyword evidence="3 7" id="KW-0805">Transcription regulation</keyword>
<proteinExistence type="inferred from homology"/>
<dbReference type="Pfam" id="PF13977">
    <property type="entry name" value="TetR_C_6"/>
    <property type="match status" value="1"/>
</dbReference>
<dbReference type="PANTHER" id="PTHR30055:SF234">
    <property type="entry name" value="HTH-TYPE TRANSCRIPTIONAL REGULATOR BETI"/>
    <property type="match status" value="1"/>
</dbReference>
<dbReference type="Gene3D" id="1.10.357.10">
    <property type="entry name" value="Tetracycline Repressor, domain 2"/>
    <property type="match status" value="1"/>
</dbReference>
<dbReference type="InterPro" id="IPR017757">
    <property type="entry name" value="Tscrpt_rep_BetI"/>
</dbReference>
<sequence>MQPIRTSALVQAVIDEIGETGTMDVTVSQIARRAGMSSGLVHHYFGSKDNMFIATARSILRKFSDEVRANLQGQADPRERLETIIRTSFSEVNKHPETVGVWLNLYVYAQKSHEVAHLLTIYRARMRSNLLHELRQLRPDQAEVIAEAIAAHIDGTYIRWGLHDAKTRTATPEQNALDSLALLLG</sequence>
<dbReference type="InterPro" id="IPR050109">
    <property type="entry name" value="HTH-type_TetR-like_transc_reg"/>
</dbReference>
<evidence type="ECO:0000256" key="7">
    <source>
        <dbReference type="HAMAP-Rule" id="MF_00768"/>
    </source>
</evidence>
<dbReference type="Proteomes" id="UP000184211">
    <property type="component" value="Unassembled WGS sequence"/>
</dbReference>
<gene>
    <name evidence="7" type="primary">betI</name>
    <name evidence="10" type="ORF">SAMN04488044_1193</name>
</gene>
<keyword evidence="4 7" id="KW-0238">DNA-binding</keyword>
<evidence type="ECO:0000256" key="3">
    <source>
        <dbReference type="ARBA" id="ARBA00023015"/>
    </source>
</evidence>
<dbReference type="UniPathway" id="UPA00529"/>
<name>A0A1M5L8V9_9RHOB</name>
<dbReference type="InterPro" id="IPR039538">
    <property type="entry name" value="BetI_C"/>
</dbReference>
<evidence type="ECO:0000256" key="1">
    <source>
        <dbReference type="ARBA" id="ARBA00004719"/>
    </source>
</evidence>
<comment type="function">
    <text evidence="7">Repressor involved in choline regulation of the bet genes.</text>
</comment>